<evidence type="ECO:0000313" key="4">
    <source>
        <dbReference type="Proteomes" id="UP000199699"/>
    </source>
</evidence>
<evidence type="ECO:0000256" key="1">
    <source>
        <dbReference type="SAM" id="Coils"/>
    </source>
</evidence>
<reference evidence="3 4" key="1">
    <citation type="submission" date="2016-06" db="EMBL/GenBank/DDBJ databases">
        <authorList>
            <person name="Kjaerup R.B."/>
            <person name="Dalgaard T.S."/>
            <person name="Juul-Madsen H.R."/>
        </authorList>
    </citation>
    <scope>NUCLEOTIDE SEQUENCE [LARGE SCALE GENOMIC DNA]</scope>
    <source>
        <strain evidence="3 4">DSM 43818</strain>
    </source>
</reference>
<keyword evidence="4" id="KW-1185">Reference proteome</keyword>
<organism evidence="3 4">
    <name type="scientific">Micromonospora nigra</name>
    <dbReference type="NCBI Taxonomy" id="145857"/>
    <lineage>
        <taxon>Bacteria</taxon>
        <taxon>Bacillati</taxon>
        <taxon>Actinomycetota</taxon>
        <taxon>Actinomycetes</taxon>
        <taxon>Micromonosporales</taxon>
        <taxon>Micromonosporaceae</taxon>
        <taxon>Micromonospora</taxon>
    </lineage>
</organism>
<sequence>MMPDAGLCRWCPHGQWSHKRGRGGCRELDCACGQYQADPAAPAVVPAAGVVEADPASPVPGVADVRPDDADPGVQVAGVEPAQPGDVDLPVLRATHPTLAEVLAEPEPVGEPEPAPPVVVASPAAQAAHARQVAATDAQLAVDDDPTPPAPAADVDPEPAAEPEPTIVLTQAEAARLHAELEQRRADEEQIRQLTAERDRLASRLDIIRQERRREHLAHQVMTLTAERDEARGRVVELEEHVGRLLDHMGPGDPDRALVRYDADQCEACGFRTTVPGLRHEHPLIPVTVLVVRREVP</sequence>
<evidence type="ECO:0000256" key="2">
    <source>
        <dbReference type="SAM" id="MobiDB-lite"/>
    </source>
</evidence>
<accession>A0A1C6SRB2</accession>
<protein>
    <submittedName>
        <fullName evidence="3">Uncharacterized protein</fullName>
    </submittedName>
</protein>
<proteinExistence type="predicted"/>
<keyword evidence="1" id="KW-0175">Coiled coil</keyword>
<dbReference type="CDD" id="cd22249">
    <property type="entry name" value="UDM1_RNF168_RNF169-like"/>
    <property type="match status" value="1"/>
</dbReference>
<dbReference type="Proteomes" id="UP000199699">
    <property type="component" value="Unassembled WGS sequence"/>
</dbReference>
<evidence type="ECO:0000313" key="3">
    <source>
        <dbReference type="EMBL" id="SCL32154.1"/>
    </source>
</evidence>
<feature type="region of interest" description="Disordered" evidence="2">
    <location>
        <begin position="136"/>
        <end position="162"/>
    </location>
</feature>
<dbReference type="EMBL" id="FMHT01000003">
    <property type="protein sequence ID" value="SCL32154.1"/>
    <property type="molecule type" value="Genomic_DNA"/>
</dbReference>
<dbReference type="AlphaFoldDB" id="A0A1C6SRB2"/>
<feature type="coiled-coil region" evidence="1">
    <location>
        <begin position="177"/>
        <end position="241"/>
    </location>
</feature>
<name>A0A1C6SRB2_9ACTN</name>
<gene>
    <name evidence="3" type="ORF">GA0070616_4397</name>
</gene>
<dbReference type="STRING" id="145857.GA0070616_4397"/>